<reference evidence="2" key="1">
    <citation type="submission" date="2020-10" db="EMBL/GenBank/DDBJ databases">
        <authorList>
            <person name="Gilroy R."/>
        </authorList>
    </citation>
    <scope>NUCLEOTIDE SEQUENCE</scope>
    <source>
        <strain evidence="2">20514</strain>
    </source>
</reference>
<organism evidence="2 3">
    <name type="scientific">Candidatus Cryptobacteroides merdigallinarum</name>
    <dbReference type="NCBI Taxonomy" id="2840770"/>
    <lineage>
        <taxon>Bacteria</taxon>
        <taxon>Pseudomonadati</taxon>
        <taxon>Bacteroidota</taxon>
        <taxon>Bacteroidia</taxon>
        <taxon>Bacteroidales</taxon>
        <taxon>Candidatus Cryptobacteroides</taxon>
    </lineage>
</organism>
<feature type="domain" description="Glucosamine/galactosamine-6-phosphate isomerase" evidence="1">
    <location>
        <begin position="37"/>
        <end position="257"/>
    </location>
</feature>
<protein>
    <submittedName>
        <fullName evidence="2">Glucosamine-6-phosphate deaminase</fullName>
    </submittedName>
</protein>
<dbReference type="InterPro" id="IPR004547">
    <property type="entry name" value="Glucosamine6P_isomerase"/>
</dbReference>
<dbReference type="Gene3D" id="3.40.50.10320">
    <property type="entry name" value="LmbE-like"/>
    <property type="match status" value="1"/>
</dbReference>
<dbReference type="GO" id="GO:0005975">
    <property type="term" value="P:carbohydrate metabolic process"/>
    <property type="evidence" value="ECO:0007669"/>
    <property type="project" value="InterPro"/>
</dbReference>
<dbReference type="PANTHER" id="PTHR42892">
    <property type="entry name" value="GLUCOSAMINE-6-PHOSPHATE DEAMINASE-LIKE PROTEIN BT_0258-RELATED"/>
    <property type="match status" value="1"/>
</dbReference>
<dbReference type="Gene3D" id="3.40.50.1360">
    <property type="match status" value="1"/>
</dbReference>
<reference evidence="2" key="2">
    <citation type="journal article" date="2021" name="PeerJ">
        <title>Extensive microbial diversity within the chicken gut microbiome revealed by metagenomics and culture.</title>
        <authorList>
            <person name="Gilroy R."/>
            <person name="Ravi A."/>
            <person name="Getino M."/>
            <person name="Pursley I."/>
            <person name="Horton D.L."/>
            <person name="Alikhan N.F."/>
            <person name="Baker D."/>
            <person name="Gharbi K."/>
            <person name="Hall N."/>
            <person name="Watson M."/>
            <person name="Adriaenssens E.M."/>
            <person name="Foster-Nyarko E."/>
            <person name="Jarju S."/>
            <person name="Secka A."/>
            <person name="Antonio M."/>
            <person name="Oren A."/>
            <person name="Chaudhuri R.R."/>
            <person name="La Ragione R."/>
            <person name="Hildebrand F."/>
            <person name="Pallen M.J."/>
        </authorList>
    </citation>
    <scope>NUCLEOTIDE SEQUENCE</scope>
    <source>
        <strain evidence="2">20514</strain>
    </source>
</reference>
<dbReference type="InterPro" id="IPR052960">
    <property type="entry name" value="GlcN6P_deaminase-like"/>
</dbReference>
<evidence type="ECO:0000313" key="2">
    <source>
        <dbReference type="EMBL" id="MBO8449320.1"/>
    </source>
</evidence>
<gene>
    <name evidence="2" type="ORF">IAC29_08625</name>
</gene>
<dbReference type="InterPro" id="IPR006148">
    <property type="entry name" value="Glc/Gal-6P_isomerase"/>
</dbReference>
<comment type="caution">
    <text evidence="2">The sequence shown here is derived from an EMBL/GenBank/DDBJ whole genome shotgun (WGS) entry which is preliminary data.</text>
</comment>
<accession>A0A9D9ELV8</accession>
<dbReference type="InterPro" id="IPR037171">
    <property type="entry name" value="NagB/RpiA_transferase-like"/>
</dbReference>
<dbReference type="Pfam" id="PF02585">
    <property type="entry name" value="PIG-L"/>
    <property type="match status" value="1"/>
</dbReference>
<dbReference type="Pfam" id="PF01182">
    <property type="entry name" value="Glucosamine_iso"/>
    <property type="match status" value="1"/>
</dbReference>
<dbReference type="CDD" id="cd01399">
    <property type="entry name" value="GlcN6P_deaminase"/>
    <property type="match status" value="1"/>
</dbReference>
<dbReference type="GO" id="GO:0006044">
    <property type="term" value="P:N-acetylglucosamine metabolic process"/>
    <property type="evidence" value="ECO:0007669"/>
    <property type="project" value="InterPro"/>
</dbReference>
<name>A0A9D9ELV8_9BACT</name>
<dbReference type="SUPFAM" id="SSF100950">
    <property type="entry name" value="NagB/RpiA/CoA transferase-like"/>
    <property type="match status" value="1"/>
</dbReference>
<dbReference type="Proteomes" id="UP000810252">
    <property type="component" value="Unassembled WGS sequence"/>
</dbReference>
<evidence type="ECO:0000259" key="1">
    <source>
        <dbReference type="Pfam" id="PF01182"/>
    </source>
</evidence>
<dbReference type="GO" id="GO:0004342">
    <property type="term" value="F:glucosamine-6-phosphate deaminase activity"/>
    <property type="evidence" value="ECO:0007669"/>
    <property type="project" value="InterPro"/>
</dbReference>
<dbReference type="PANTHER" id="PTHR42892:SF1">
    <property type="entry name" value="GLUCOSAMINE-6-PHOSPHATE ISOMERASE"/>
    <property type="match status" value="1"/>
</dbReference>
<evidence type="ECO:0000313" key="3">
    <source>
        <dbReference type="Proteomes" id="UP000810252"/>
    </source>
</evidence>
<dbReference type="InterPro" id="IPR024078">
    <property type="entry name" value="LmbE-like_dom_sf"/>
</dbReference>
<dbReference type="SUPFAM" id="SSF102588">
    <property type="entry name" value="LmbE-like"/>
    <property type="match status" value="1"/>
</dbReference>
<proteinExistence type="predicted"/>
<dbReference type="AlphaFoldDB" id="A0A9D9ELV8"/>
<dbReference type="NCBIfam" id="NF002557">
    <property type="entry name" value="PRK02122.1"/>
    <property type="match status" value="1"/>
</dbReference>
<dbReference type="EMBL" id="JADIMQ010000120">
    <property type="protein sequence ID" value="MBO8449320.1"/>
    <property type="molecule type" value="Genomic_DNA"/>
</dbReference>
<sequence length="639" mass="71363">MMKHFTLPKDGGLIEKDLPADILHSYEKIPAEIYGDQEDASREIAGTIISAIKSHTGGRFRLGLTTGTTPVSLYRELSAKYKEGAISFANVEIFSIDEYYPVGKAEAQSRNHRLHEEFLNNVDVPKENIHIPDGTVPKDRITAYCAEYDKAISGLDLLVIGVGEQGQIGFNEAGSSEKSRTRTVLLSYKSRKAQSRNFNGNIADTPKTAITVGIATIMSAKKIILMAWGEDKAQAVKDIVEGPVTAACPASYLQKHENICFYADDNSASMLSRIVAPWLVGPCEWTPKFVRKAVVWLCETVHKPILKLTHQDYIQNSLGELLEQKGAYDKINIDVFNDLQHTITGWPGGKPNADDSTRPVSSEPFPKRVVVFSPHPDDDVISMGGTFIRLVEQGHDVHVAYETSGNVAVHDDVVLQHMDTAHELGFADKFDEVKAIVASKKPGEPEPRALLDIKGAIRRAEARAAVRSFGLNENTNAHFLNLPFYETGGIKKGQRTQKDIDIIISLLNKVKPHQIYLAGDLADPHGTHRVCTEAVLEALDQLKDESWLKECHVWLYRGAWMEWELGKVDMAVPLSPDELIKKRHAIYRHVSQKDIVPFPGDDSREFWQRAEDRTQNTARLYNELGMAEYQAIEVFVKLF</sequence>
<dbReference type="InterPro" id="IPR003737">
    <property type="entry name" value="GlcNAc_PI_deacetylase-related"/>
</dbReference>